<feature type="region of interest" description="Disordered" evidence="1">
    <location>
        <begin position="1"/>
        <end position="20"/>
    </location>
</feature>
<proteinExistence type="predicted"/>
<comment type="caution">
    <text evidence="5">The sequence shown here is derived from an EMBL/GenBank/DDBJ whole genome shotgun (WGS) entry which is preliminary data.</text>
</comment>
<feature type="transmembrane region" description="Helical" evidence="2">
    <location>
        <begin position="35"/>
        <end position="59"/>
    </location>
</feature>
<dbReference type="InterPro" id="IPR003399">
    <property type="entry name" value="Mce/MlaD"/>
</dbReference>
<keyword evidence="2" id="KW-0472">Membrane</keyword>
<dbReference type="InterPro" id="IPR024516">
    <property type="entry name" value="Mce_C"/>
</dbReference>
<dbReference type="Pfam" id="PF02470">
    <property type="entry name" value="MlaD"/>
    <property type="match status" value="1"/>
</dbReference>
<feature type="domain" description="Mammalian cell entry C-terminal" evidence="4">
    <location>
        <begin position="152"/>
        <end position="318"/>
    </location>
</feature>
<sequence>MARAAAGGSGDGAKRRRPPRRPARRFWRLPVISRFVRIQLVLFTVISVVSIGVIAVVYAQVPTMLGFGQRTLTAQFSDAAGLYEGARVTYRGVEIGRVTGVAVDGDGVEATMSVSKDHPVPDDSRAEVHSVSAIGEQYVDLVSGRTAGPYFADDANIPENRTSVPPGIGSVLDNANTLLASLPRDSLRTALNELSSAFNGTGEQLQRLLDQGTRLVDEAQQNFGPTQQLIDNAGPLLDTQVVSSDKIRSLVKSLSGFTDQVHASDADLRSLLDRGQPAAQQVNGLFQDLRPTLPILLSNMVNVEQVLVTYQPALETVLVVYPVTTTSLISTTKPHQGDGGIGLDLRLNVQNPPQCTTGFLPPDQRRDPSALTDVATPDDLRCKLPQNDPTVLRGSRNLPCLAVPGKRAATPAECGGEGYRPQAQNEPPFAPGTPLGALTGARYDPGSGTAVSADGQFFALGGIGTQAPRKEDLQWQRMLLSPVGL</sequence>
<evidence type="ECO:0000313" key="5">
    <source>
        <dbReference type="EMBL" id="KAA9160486.1"/>
    </source>
</evidence>
<evidence type="ECO:0000259" key="3">
    <source>
        <dbReference type="Pfam" id="PF02470"/>
    </source>
</evidence>
<dbReference type="InterPro" id="IPR052336">
    <property type="entry name" value="MlaD_Phospholipid_Transporter"/>
</dbReference>
<accession>A0A5N0V288</accession>
<feature type="region of interest" description="Disordered" evidence="1">
    <location>
        <begin position="356"/>
        <end position="376"/>
    </location>
</feature>
<dbReference type="Proteomes" id="UP000319769">
    <property type="component" value="Unassembled WGS sequence"/>
</dbReference>
<dbReference type="EMBL" id="VMNW02000021">
    <property type="protein sequence ID" value="KAA9160486.1"/>
    <property type="molecule type" value="Genomic_DNA"/>
</dbReference>
<dbReference type="InterPro" id="IPR005693">
    <property type="entry name" value="Mce"/>
</dbReference>
<gene>
    <name evidence="5" type="ORF">FPZ12_016760</name>
</gene>
<reference evidence="5" key="1">
    <citation type="submission" date="2019-09" db="EMBL/GenBank/DDBJ databases">
        <authorList>
            <person name="Teo W.F.A."/>
            <person name="Duangmal K."/>
        </authorList>
    </citation>
    <scope>NUCLEOTIDE SEQUENCE [LARGE SCALE GENOMIC DNA]</scope>
    <source>
        <strain evidence="5">K81G1</strain>
    </source>
</reference>
<evidence type="ECO:0000313" key="6">
    <source>
        <dbReference type="Proteomes" id="UP000319769"/>
    </source>
</evidence>
<dbReference type="GO" id="GO:0005576">
    <property type="term" value="C:extracellular region"/>
    <property type="evidence" value="ECO:0007669"/>
    <property type="project" value="TreeGrafter"/>
</dbReference>
<protein>
    <submittedName>
        <fullName evidence="5">MCE family protein</fullName>
    </submittedName>
</protein>
<feature type="region of interest" description="Disordered" evidence="1">
    <location>
        <begin position="412"/>
        <end position="433"/>
    </location>
</feature>
<dbReference type="Pfam" id="PF11887">
    <property type="entry name" value="Mce4_CUP1"/>
    <property type="match status" value="1"/>
</dbReference>
<organism evidence="5 6">
    <name type="scientific">Amycolatopsis acidicola</name>
    <dbReference type="NCBI Taxonomy" id="2596893"/>
    <lineage>
        <taxon>Bacteria</taxon>
        <taxon>Bacillati</taxon>
        <taxon>Actinomycetota</taxon>
        <taxon>Actinomycetes</taxon>
        <taxon>Pseudonocardiales</taxon>
        <taxon>Pseudonocardiaceae</taxon>
        <taxon>Amycolatopsis</taxon>
    </lineage>
</organism>
<dbReference type="NCBIfam" id="TIGR00996">
    <property type="entry name" value="Mtu_fam_mce"/>
    <property type="match status" value="1"/>
</dbReference>
<keyword evidence="6" id="KW-1185">Reference proteome</keyword>
<dbReference type="AlphaFoldDB" id="A0A5N0V288"/>
<keyword evidence="2" id="KW-0812">Transmembrane</keyword>
<evidence type="ECO:0000256" key="2">
    <source>
        <dbReference type="SAM" id="Phobius"/>
    </source>
</evidence>
<evidence type="ECO:0000256" key="1">
    <source>
        <dbReference type="SAM" id="MobiDB-lite"/>
    </source>
</evidence>
<dbReference type="OrthoDB" id="4741753at2"/>
<evidence type="ECO:0000259" key="4">
    <source>
        <dbReference type="Pfam" id="PF11887"/>
    </source>
</evidence>
<feature type="domain" description="Mce/MlaD" evidence="3">
    <location>
        <begin position="70"/>
        <end position="144"/>
    </location>
</feature>
<name>A0A5N0V288_9PSEU</name>
<keyword evidence="2" id="KW-1133">Transmembrane helix</keyword>
<dbReference type="PANTHER" id="PTHR33371">
    <property type="entry name" value="INTERMEMBRANE PHOSPHOLIPID TRANSPORT SYSTEM BINDING PROTEIN MLAD-RELATED"/>
    <property type="match status" value="1"/>
</dbReference>
<dbReference type="PANTHER" id="PTHR33371:SF16">
    <property type="entry name" value="MCE-FAMILY PROTEIN MCE3F"/>
    <property type="match status" value="1"/>
</dbReference>